<name>A0A382WDH4_9ZZZZ</name>
<proteinExistence type="predicted"/>
<evidence type="ECO:0000313" key="1">
    <source>
        <dbReference type="EMBL" id="SVD56956.1"/>
    </source>
</evidence>
<dbReference type="EMBL" id="UINC01159071">
    <property type="protein sequence ID" value="SVD56956.1"/>
    <property type="molecule type" value="Genomic_DNA"/>
</dbReference>
<protein>
    <submittedName>
        <fullName evidence="1">Uncharacterized protein</fullName>
    </submittedName>
</protein>
<dbReference type="AlphaFoldDB" id="A0A382WDH4"/>
<accession>A0A382WDH4</accession>
<reference evidence="1" key="1">
    <citation type="submission" date="2018-05" db="EMBL/GenBank/DDBJ databases">
        <authorList>
            <person name="Lanie J.A."/>
            <person name="Ng W.-L."/>
            <person name="Kazmierczak K.M."/>
            <person name="Andrzejewski T.M."/>
            <person name="Davidsen T.M."/>
            <person name="Wayne K.J."/>
            <person name="Tettelin H."/>
            <person name="Glass J.I."/>
            <person name="Rusch D."/>
            <person name="Podicherti R."/>
            <person name="Tsui H.-C.T."/>
            <person name="Winkler M.E."/>
        </authorList>
    </citation>
    <scope>NUCLEOTIDE SEQUENCE</scope>
</reference>
<organism evidence="1">
    <name type="scientific">marine metagenome</name>
    <dbReference type="NCBI Taxonomy" id="408172"/>
    <lineage>
        <taxon>unclassified sequences</taxon>
        <taxon>metagenomes</taxon>
        <taxon>ecological metagenomes</taxon>
    </lineage>
</organism>
<gene>
    <name evidence="1" type="ORF">METZ01_LOCUS409810</name>
</gene>
<sequence length="50" mass="5811">MFAKVLAQTYPEVSMIGFVDKAKEGKDVYRLPEVKKLKFDYMLILSANHF</sequence>